<keyword evidence="4 7" id="KW-0175">Coiled coil</keyword>
<feature type="coiled-coil region" evidence="7">
    <location>
        <begin position="32"/>
        <end position="147"/>
    </location>
</feature>
<dbReference type="EMBL" id="CAJOBE010003965">
    <property type="protein sequence ID" value="CAF3909670.1"/>
    <property type="molecule type" value="Genomic_DNA"/>
</dbReference>
<comment type="caution">
    <text evidence="14">The sequence shown here is derived from an EMBL/GenBank/DDBJ whole genome shotgun (WGS) entry which is preliminary data.</text>
</comment>
<evidence type="ECO:0000313" key="11">
    <source>
        <dbReference type="EMBL" id="CAF1235223.1"/>
    </source>
</evidence>
<feature type="coiled-coil region" evidence="7">
    <location>
        <begin position="280"/>
        <end position="352"/>
    </location>
</feature>
<comment type="similarity">
    <text evidence="2">Belongs to the CFAP157 family.</text>
</comment>
<evidence type="ECO:0000313" key="10">
    <source>
        <dbReference type="EMBL" id="CAF1095668.1"/>
    </source>
</evidence>
<dbReference type="EMBL" id="CAJOBD010003560">
    <property type="protein sequence ID" value="CAF3955044.1"/>
    <property type="molecule type" value="Genomic_DNA"/>
</dbReference>
<gene>
    <name evidence="13" type="ORF">FNK824_LOCUS21026</name>
    <name evidence="14" type="ORF">JBS370_LOCUS23756</name>
    <name evidence="10" type="ORF">JXQ802_LOCUS18932</name>
    <name evidence="12" type="ORF">OTI717_LOCUS9002</name>
    <name evidence="9" type="ORF">RFH988_LOCUS9454</name>
    <name evidence="11" type="ORF">ZHD862_LOCUS24583</name>
</gene>
<name>A0A819L0V0_9BILA</name>
<evidence type="ECO:0000256" key="6">
    <source>
        <dbReference type="ARBA" id="ARBA00023273"/>
    </source>
</evidence>
<keyword evidence="6" id="KW-0966">Cell projection</keyword>
<keyword evidence="16" id="KW-1185">Reference proteome</keyword>
<evidence type="ECO:0000256" key="3">
    <source>
        <dbReference type="ARBA" id="ARBA00014087"/>
    </source>
</evidence>
<feature type="coiled-coil region" evidence="7">
    <location>
        <begin position="224"/>
        <end position="251"/>
    </location>
</feature>
<evidence type="ECO:0000256" key="2">
    <source>
        <dbReference type="ARBA" id="ARBA00010841"/>
    </source>
</evidence>
<dbReference type="EMBL" id="CAJOAX010000746">
    <property type="protein sequence ID" value="CAF3644186.1"/>
    <property type="molecule type" value="Genomic_DNA"/>
</dbReference>
<dbReference type="Proteomes" id="UP000663836">
    <property type="component" value="Unassembled WGS sequence"/>
</dbReference>
<dbReference type="EMBL" id="CAJNOL010000508">
    <property type="protein sequence ID" value="CAF1095668.1"/>
    <property type="molecule type" value="Genomic_DNA"/>
</dbReference>
<accession>A0A819L0V0</accession>
<protein>
    <recommendedName>
        <fullName evidence="3">Cilia- and flagella-associated protein 157</fullName>
    </recommendedName>
</protein>
<evidence type="ECO:0000313" key="13">
    <source>
        <dbReference type="EMBL" id="CAF3909670.1"/>
    </source>
</evidence>
<evidence type="ECO:0000256" key="7">
    <source>
        <dbReference type="SAM" id="Coils"/>
    </source>
</evidence>
<feature type="region of interest" description="Disordered" evidence="8">
    <location>
        <begin position="1"/>
        <end position="23"/>
    </location>
</feature>
<dbReference type="Proteomes" id="UP000663882">
    <property type="component" value="Unassembled WGS sequence"/>
</dbReference>
<dbReference type="EMBL" id="CAJNOT010001681">
    <property type="protein sequence ID" value="CAF1235223.1"/>
    <property type="molecule type" value="Genomic_DNA"/>
</dbReference>
<evidence type="ECO:0000256" key="1">
    <source>
        <dbReference type="ARBA" id="ARBA00004138"/>
    </source>
</evidence>
<sequence length="552" mass="64458">MPPKKEKKGKKEKKPPTVPEYVPEKKLSENDKKFYTMQIQLLEKQFEKYQQRCNELKGRQQVELDQVKTLEQDFEMLKYAKKQVEIKEEEIADLKDRLVGLGQAKEHEKDMLQKQLNDLKNEIHDLRERYEAENSELRNQVADLEIFRAKQDSYLARRQQQQDTLKFREEDHVRKLESIKKKDQTDRDRLIKDMIQKMNHVASDFRRASNKQMAETTKRTINENARIEQTVNEMEDVATRVQNENEQIQDGNTNLQMGIQTLRQKEQQHAFQHATSAEIIQLLANMLQNQEEIIVKKQEQIAQVDIAEKRIKELRSSIFNNEKNYPDIRQQNKSFNEKLDELNQLLTVTTKEKALILSNLRQAVLLVTETLKIKDEDKNALVPIEQGGQIITPETTGNLFEQLHEILINTEEKDVDEQQQQQPSNIDINRSTLNIRDPGKRRDNLSYTIGDIGFVPRRDAILLTNFDKMQQQVYPARERDTIRRAAKISVAVQTPGLGQGSFGSDVSLDRLGPLDNGINRSTREQFNRPTFGPRPRVPYAVSATNRIVQYLF</sequence>
<proteinExistence type="inferred from homology"/>
<dbReference type="PANTHER" id="PTHR31954:SF1">
    <property type="entry name" value="CILIA- AND FLAGELLA-ASSOCIATED PROTEIN 157"/>
    <property type="match status" value="1"/>
</dbReference>
<evidence type="ECO:0000256" key="5">
    <source>
        <dbReference type="ARBA" id="ARBA00023069"/>
    </source>
</evidence>
<reference evidence="14" key="1">
    <citation type="submission" date="2021-02" db="EMBL/GenBank/DDBJ databases">
        <authorList>
            <person name="Nowell W R."/>
        </authorList>
    </citation>
    <scope>NUCLEOTIDE SEQUENCE</scope>
</reference>
<dbReference type="OrthoDB" id="166611at2759"/>
<feature type="compositionally biased region" description="Basic residues" evidence="8">
    <location>
        <begin position="1"/>
        <end position="13"/>
    </location>
</feature>
<evidence type="ECO:0000313" key="14">
    <source>
        <dbReference type="EMBL" id="CAF3955044.1"/>
    </source>
</evidence>
<evidence type="ECO:0000313" key="12">
    <source>
        <dbReference type="EMBL" id="CAF3644186.1"/>
    </source>
</evidence>
<evidence type="ECO:0000256" key="8">
    <source>
        <dbReference type="SAM" id="MobiDB-lite"/>
    </source>
</evidence>
<dbReference type="InterPro" id="IPR038844">
    <property type="entry name" value="CFAP157"/>
</dbReference>
<evidence type="ECO:0000256" key="4">
    <source>
        <dbReference type="ARBA" id="ARBA00023054"/>
    </source>
</evidence>
<organism evidence="14 15">
    <name type="scientific">Rotaria sordida</name>
    <dbReference type="NCBI Taxonomy" id="392033"/>
    <lineage>
        <taxon>Eukaryota</taxon>
        <taxon>Metazoa</taxon>
        <taxon>Spiralia</taxon>
        <taxon>Gnathifera</taxon>
        <taxon>Rotifera</taxon>
        <taxon>Eurotatoria</taxon>
        <taxon>Bdelloidea</taxon>
        <taxon>Philodinida</taxon>
        <taxon>Philodinidae</taxon>
        <taxon>Rotaria</taxon>
    </lineage>
</organism>
<dbReference type="EMBL" id="CAJNOO010000336">
    <property type="protein sequence ID" value="CAF0910379.1"/>
    <property type="molecule type" value="Genomic_DNA"/>
</dbReference>
<dbReference type="Proteomes" id="UP000663823">
    <property type="component" value="Unassembled WGS sequence"/>
</dbReference>
<evidence type="ECO:0000313" key="9">
    <source>
        <dbReference type="EMBL" id="CAF0910379.1"/>
    </source>
</evidence>
<dbReference type="AlphaFoldDB" id="A0A819L0V0"/>
<dbReference type="Proteomes" id="UP000663870">
    <property type="component" value="Unassembled WGS sequence"/>
</dbReference>
<evidence type="ECO:0000313" key="15">
    <source>
        <dbReference type="Proteomes" id="UP000663836"/>
    </source>
</evidence>
<comment type="subcellular location">
    <subcellularLocation>
        <location evidence="1">Cell projection</location>
        <location evidence="1">Cilium</location>
    </subcellularLocation>
</comment>
<dbReference type="Proteomes" id="UP000663874">
    <property type="component" value="Unassembled WGS sequence"/>
</dbReference>
<dbReference type="Proteomes" id="UP000663864">
    <property type="component" value="Unassembled WGS sequence"/>
</dbReference>
<keyword evidence="5" id="KW-0969">Cilium</keyword>
<evidence type="ECO:0000313" key="16">
    <source>
        <dbReference type="Proteomes" id="UP000663870"/>
    </source>
</evidence>
<dbReference type="PANTHER" id="PTHR31954">
    <property type="entry name" value="CILIA- AND FLAGELLA-ASSOCIATED PROTEIN 157"/>
    <property type="match status" value="1"/>
</dbReference>
<dbReference type="GO" id="GO:0008017">
    <property type="term" value="F:microtubule binding"/>
    <property type="evidence" value="ECO:0007669"/>
    <property type="project" value="TreeGrafter"/>
</dbReference>
<dbReference type="GO" id="GO:0036064">
    <property type="term" value="C:ciliary basal body"/>
    <property type="evidence" value="ECO:0007669"/>
    <property type="project" value="TreeGrafter"/>
</dbReference>